<keyword evidence="1" id="KW-1133">Transmembrane helix</keyword>
<dbReference type="AlphaFoldDB" id="A0A0X8X8U0"/>
<organism evidence="2 3">
    <name type="scientific">Halorhodospira halochloris</name>
    <name type="common">Ectothiorhodospira halochloris</name>
    <dbReference type="NCBI Taxonomy" id="1052"/>
    <lineage>
        <taxon>Bacteria</taxon>
        <taxon>Pseudomonadati</taxon>
        <taxon>Pseudomonadota</taxon>
        <taxon>Gammaproteobacteria</taxon>
        <taxon>Chromatiales</taxon>
        <taxon>Ectothiorhodospiraceae</taxon>
        <taxon>Halorhodospira</taxon>
    </lineage>
</organism>
<protein>
    <submittedName>
        <fullName evidence="2">Uncharacterized protein</fullName>
    </submittedName>
</protein>
<sequence length="68" mass="7088">MDIDLYHGLKAPMLFMGVVTGLGFLFAVAGLWNEGGAAAGFGTFLVILGALGGTAWGLENLRNDRESS</sequence>
<evidence type="ECO:0000313" key="3">
    <source>
        <dbReference type="Proteomes" id="UP000218890"/>
    </source>
</evidence>
<feature type="transmembrane region" description="Helical" evidence="1">
    <location>
        <begin position="12"/>
        <end position="32"/>
    </location>
</feature>
<keyword evidence="1" id="KW-0472">Membrane</keyword>
<evidence type="ECO:0000313" key="2">
    <source>
        <dbReference type="EMBL" id="BAU57529.1"/>
    </source>
</evidence>
<dbReference type="Proteomes" id="UP000218890">
    <property type="component" value="Chromosome"/>
</dbReference>
<dbReference type="RefSeq" id="WP_096408639.1">
    <property type="nucleotide sequence ID" value="NZ_AP017372.2"/>
</dbReference>
<accession>A0A0X8X8U0</accession>
<gene>
    <name evidence="2" type="ORF">HH1059_08360</name>
</gene>
<evidence type="ECO:0000256" key="1">
    <source>
        <dbReference type="SAM" id="Phobius"/>
    </source>
</evidence>
<keyword evidence="1" id="KW-0812">Transmembrane</keyword>
<name>A0A0X8X8U0_HALHR</name>
<reference evidence="2" key="1">
    <citation type="submission" date="2016-02" db="EMBL/GenBank/DDBJ databases">
        <title>Halorhodospira halochloris DSM-1059 complete genome, version 2.</title>
        <authorList>
            <person name="Tsukatani Y."/>
        </authorList>
    </citation>
    <scope>NUCLEOTIDE SEQUENCE</scope>
    <source>
        <strain evidence="2">DSM 1059</strain>
    </source>
</reference>
<proteinExistence type="predicted"/>
<keyword evidence="3" id="KW-1185">Reference proteome</keyword>
<feature type="transmembrane region" description="Helical" evidence="1">
    <location>
        <begin position="38"/>
        <end position="58"/>
    </location>
</feature>
<dbReference type="EMBL" id="AP017372">
    <property type="protein sequence ID" value="BAU57529.1"/>
    <property type="molecule type" value="Genomic_DNA"/>
</dbReference>
<dbReference type="KEGG" id="hhk:HH1059_08360"/>